<organism evidence="7 8">
    <name type="scientific">Wolfiporia cocos (strain MD-104)</name>
    <name type="common">Brown rot fungus</name>
    <dbReference type="NCBI Taxonomy" id="742152"/>
    <lineage>
        <taxon>Eukaryota</taxon>
        <taxon>Fungi</taxon>
        <taxon>Dikarya</taxon>
        <taxon>Basidiomycota</taxon>
        <taxon>Agaricomycotina</taxon>
        <taxon>Agaricomycetes</taxon>
        <taxon>Polyporales</taxon>
        <taxon>Phaeolaceae</taxon>
        <taxon>Wolfiporia</taxon>
    </lineage>
</organism>
<keyword evidence="4" id="KW-0274">FAD</keyword>
<dbReference type="PANTHER" id="PTHR43004:SF19">
    <property type="entry name" value="BINDING MONOOXYGENASE, PUTATIVE (JCVI)-RELATED"/>
    <property type="match status" value="1"/>
</dbReference>
<dbReference type="InterPro" id="IPR050641">
    <property type="entry name" value="RIFMO-like"/>
</dbReference>
<dbReference type="InterPro" id="IPR036249">
    <property type="entry name" value="Thioredoxin-like_sf"/>
</dbReference>
<dbReference type="PANTHER" id="PTHR43004">
    <property type="entry name" value="TRK SYSTEM POTASSIUM UPTAKE PROTEIN"/>
    <property type="match status" value="1"/>
</dbReference>
<gene>
    <name evidence="7" type="ORF">WOLCODRAFT_108929</name>
</gene>
<dbReference type="AlphaFoldDB" id="A0A2H3J3S6"/>
<dbReference type="SUPFAM" id="SSF51905">
    <property type="entry name" value="FAD/NAD(P)-binding domain"/>
    <property type="match status" value="1"/>
</dbReference>
<dbReference type="Gene3D" id="3.30.70.2450">
    <property type="match status" value="1"/>
</dbReference>
<comment type="similarity">
    <text evidence="2">Belongs to the PheA/TfdB FAD monooxygenase family.</text>
</comment>
<evidence type="ECO:0000259" key="6">
    <source>
        <dbReference type="Pfam" id="PF01494"/>
    </source>
</evidence>
<dbReference type="Gene3D" id="3.40.30.20">
    <property type="match status" value="1"/>
</dbReference>
<dbReference type="Pfam" id="PF01494">
    <property type="entry name" value="FAD_binding_3"/>
    <property type="match status" value="1"/>
</dbReference>
<dbReference type="GO" id="GO:0071949">
    <property type="term" value="F:FAD binding"/>
    <property type="evidence" value="ECO:0007669"/>
    <property type="project" value="InterPro"/>
</dbReference>
<dbReference type="InterPro" id="IPR038220">
    <property type="entry name" value="PHOX_C_sf"/>
</dbReference>
<dbReference type="Gene3D" id="3.50.50.60">
    <property type="entry name" value="FAD/NAD(P)-binding domain"/>
    <property type="match status" value="1"/>
</dbReference>
<keyword evidence="3" id="KW-0285">Flavoprotein</keyword>
<keyword evidence="5" id="KW-0560">Oxidoreductase</keyword>
<reference evidence="7 8" key="1">
    <citation type="journal article" date="2012" name="Science">
        <title>The Paleozoic origin of enzymatic lignin decomposition reconstructed from 31 fungal genomes.</title>
        <authorList>
            <person name="Floudas D."/>
            <person name="Binder M."/>
            <person name="Riley R."/>
            <person name="Barry K."/>
            <person name="Blanchette R.A."/>
            <person name="Henrissat B."/>
            <person name="Martinez A.T."/>
            <person name="Otillar R."/>
            <person name="Spatafora J.W."/>
            <person name="Yadav J.S."/>
            <person name="Aerts A."/>
            <person name="Benoit I."/>
            <person name="Boyd A."/>
            <person name="Carlson A."/>
            <person name="Copeland A."/>
            <person name="Coutinho P.M."/>
            <person name="de Vries R.P."/>
            <person name="Ferreira P."/>
            <person name="Findley K."/>
            <person name="Foster B."/>
            <person name="Gaskell J."/>
            <person name="Glotzer D."/>
            <person name="Gorecki P."/>
            <person name="Heitman J."/>
            <person name="Hesse C."/>
            <person name="Hori C."/>
            <person name="Igarashi K."/>
            <person name="Jurgens J.A."/>
            <person name="Kallen N."/>
            <person name="Kersten P."/>
            <person name="Kohler A."/>
            <person name="Kuees U."/>
            <person name="Kumar T.K.A."/>
            <person name="Kuo A."/>
            <person name="LaButti K."/>
            <person name="Larrondo L.F."/>
            <person name="Lindquist E."/>
            <person name="Ling A."/>
            <person name="Lombard V."/>
            <person name="Lucas S."/>
            <person name="Lundell T."/>
            <person name="Martin R."/>
            <person name="McLaughlin D.J."/>
            <person name="Morgenstern I."/>
            <person name="Morin E."/>
            <person name="Murat C."/>
            <person name="Nagy L.G."/>
            <person name="Nolan M."/>
            <person name="Ohm R.A."/>
            <person name="Patyshakuliyeva A."/>
            <person name="Rokas A."/>
            <person name="Ruiz-Duenas F.J."/>
            <person name="Sabat G."/>
            <person name="Salamov A."/>
            <person name="Samejima M."/>
            <person name="Schmutz J."/>
            <person name="Slot J.C."/>
            <person name="St John F."/>
            <person name="Stenlid J."/>
            <person name="Sun H."/>
            <person name="Sun S."/>
            <person name="Syed K."/>
            <person name="Tsang A."/>
            <person name="Wiebenga A."/>
            <person name="Young D."/>
            <person name="Pisabarro A."/>
            <person name="Eastwood D.C."/>
            <person name="Martin F."/>
            <person name="Cullen D."/>
            <person name="Grigoriev I.V."/>
            <person name="Hibbett D.S."/>
        </authorList>
    </citation>
    <scope>NUCLEOTIDE SEQUENCE [LARGE SCALE GENOMIC DNA]</scope>
    <source>
        <strain evidence="7 8">MD-104</strain>
    </source>
</reference>
<evidence type="ECO:0000256" key="1">
    <source>
        <dbReference type="ARBA" id="ARBA00001974"/>
    </source>
</evidence>
<feature type="domain" description="FAD-binding" evidence="6">
    <location>
        <begin position="6"/>
        <end position="350"/>
    </location>
</feature>
<comment type="cofactor">
    <cofactor evidence="1">
        <name>FAD</name>
        <dbReference type="ChEBI" id="CHEBI:57692"/>
    </cofactor>
</comment>
<evidence type="ECO:0000313" key="8">
    <source>
        <dbReference type="Proteomes" id="UP000218811"/>
    </source>
</evidence>
<dbReference type="InterPro" id="IPR036188">
    <property type="entry name" value="FAD/NAD-bd_sf"/>
</dbReference>
<accession>A0A2H3J3S6</accession>
<proteinExistence type="inferred from homology"/>
<dbReference type="EMBL" id="KB467887">
    <property type="protein sequence ID" value="PCH36621.1"/>
    <property type="molecule type" value="Genomic_DNA"/>
</dbReference>
<dbReference type="OMA" id="MAVEMEH"/>
<dbReference type="STRING" id="742152.A0A2H3J3S6"/>
<evidence type="ECO:0000256" key="4">
    <source>
        <dbReference type="ARBA" id="ARBA00022827"/>
    </source>
</evidence>
<dbReference type="PRINTS" id="PR00420">
    <property type="entry name" value="RNGMNOXGNASE"/>
</dbReference>
<keyword evidence="7" id="KW-0503">Monooxygenase</keyword>
<protein>
    <submittedName>
        <fullName evidence="7">Monooxygenase</fullName>
    </submittedName>
</protein>
<dbReference type="OrthoDB" id="2690153at2759"/>
<dbReference type="SUPFAM" id="SSF52833">
    <property type="entry name" value="Thioredoxin-like"/>
    <property type="match status" value="1"/>
</dbReference>
<name>A0A2H3J3S6_WOLCO</name>
<dbReference type="GO" id="GO:0016709">
    <property type="term" value="F:oxidoreductase activity, acting on paired donors, with incorporation or reduction of molecular oxygen, NAD(P)H as one donor, and incorporation of one atom of oxygen"/>
    <property type="evidence" value="ECO:0007669"/>
    <property type="project" value="UniProtKB-ARBA"/>
</dbReference>
<dbReference type="Proteomes" id="UP000218811">
    <property type="component" value="Unassembled WGS sequence"/>
</dbReference>
<keyword evidence="8" id="KW-1185">Reference proteome</keyword>
<evidence type="ECO:0000256" key="5">
    <source>
        <dbReference type="ARBA" id="ARBA00023002"/>
    </source>
</evidence>
<evidence type="ECO:0000256" key="2">
    <source>
        <dbReference type="ARBA" id="ARBA00007801"/>
    </source>
</evidence>
<evidence type="ECO:0000256" key="3">
    <source>
        <dbReference type="ARBA" id="ARBA00022630"/>
    </source>
</evidence>
<dbReference type="InterPro" id="IPR002938">
    <property type="entry name" value="FAD-bd"/>
</dbReference>
<evidence type="ECO:0000313" key="7">
    <source>
        <dbReference type="EMBL" id="PCH36621.1"/>
    </source>
</evidence>
<sequence>MTYDQVGAGPTGLVLALTLLQDGISVRIIDKEPIYRPGQRGTGIQPRSLEVFHSLGVLPDILARAIRVGPRRVYKLPGGVEALKDVHVSPPEEPTPSTPYINGVHLGQDSTEAIVRAHLDRLGGHVELGNELRGFEQHENHAVALVVKRVGSEKISETIQCNWLVGTDGARAGIVRKQLGLSFLGETRYDEHMVVGDIEVKGLDYEHWHAWGDMTTKLMMLRPTENPGAFYILAGGRIDHAKVVADRGAFEEFFRAATDRYDLEIGEVRWISEYRPNIRMVDTFGKGRVFVAGDPAHIHSPTGGQGLNSSIQDSFNLGWKLALVEKGFALPSLLATYTEERLPVIAGMLSKTTQILDKTIVGKADDDSVWARGGALKQLGVNYRWSSIVIDERTPASPEDVIDAYGSAVSGPLRAGDRAPDAPGLWTAQGETSLFHVFGPTHHTALIFLGSEGQDFAGRVLEEIRTYPAGTVRPVIVYLKGTKDISVLSGADLVVVDRDGHAYANYGVDLRHPTVCLARPDGVTGGIVLGVEGIVRYFARIFST</sequence>